<dbReference type="CDD" id="cd14688">
    <property type="entry name" value="bZIP_YAP"/>
    <property type="match status" value="1"/>
</dbReference>
<dbReference type="RefSeq" id="XP_046119433.1">
    <property type="nucleotide sequence ID" value="XM_046260553.1"/>
</dbReference>
<evidence type="ECO:0000256" key="1">
    <source>
        <dbReference type="SAM" id="MobiDB-lite"/>
    </source>
</evidence>
<accession>A0A9P8CQ30</accession>
<evidence type="ECO:0000313" key="3">
    <source>
        <dbReference type="Proteomes" id="UP000887229"/>
    </source>
</evidence>
<evidence type="ECO:0008006" key="4">
    <source>
        <dbReference type="Google" id="ProtNLM"/>
    </source>
</evidence>
<feature type="compositionally biased region" description="Low complexity" evidence="1">
    <location>
        <begin position="123"/>
        <end position="142"/>
    </location>
</feature>
<dbReference type="OrthoDB" id="3535998at2759"/>
<feature type="compositionally biased region" description="Polar residues" evidence="1">
    <location>
        <begin position="182"/>
        <end position="191"/>
    </location>
</feature>
<dbReference type="Proteomes" id="UP000887229">
    <property type="component" value="Unassembled WGS sequence"/>
</dbReference>
<sequence>MSASPSNRSTSRPASAASVDDGLYSPTSMQRSSSTDHSKVSKRKGTRSVSTLTPAQLARKRANDREAQRAIRARTKEHIERLEAELDELRSVHSRDQAVQELLRRNRMLEDELRSLRESVGLSSSHHSSSYQAAASYSMAGSLTSPRTSPYPSSDFSAPPPPPPPGNLPDYTSAGYGPFAGNASSSATSAENWAAPGSTASVPSNVSSPCSTNNDEYGTGSAYLPTSAPNPMVPSPASLRHHHGIKMEYEDGNDHGFPLEQHRSGSSSSMTLASNGFMPPQQHAAAWPPASGMYYAAMQPPVY</sequence>
<dbReference type="Gene3D" id="1.20.5.170">
    <property type="match status" value="1"/>
</dbReference>
<organism evidence="2 3">
    <name type="scientific">Emericellopsis atlantica</name>
    <dbReference type="NCBI Taxonomy" id="2614577"/>
    <lineage>
        <taxon>Eukaryota</taxon>
        <taxon>Fungi</taxon>
        <taxon>Dikarya</taxon>
        <taxon>Ascomycota</taxon>
        <taxon>Pezizomycotina</taxon>
        <taxon>Sordariomycetes</taxon>
        <taxon>Hypocreomycetidae</taxon>
        <taxon>Hypocreales</taxon>
        <taxon>Bionectriaceae</taxon>
        <taxon>Emericellopsis</taxon>
    </lineage>
</organism>
<feature type="region of interest" description="Disordered" evidence="1">
    <location>
        <begin position="117"/>
        <end position="213"/>
    </location>
</feature>
<gene>
    <name evidence="2" type="ORF">F5Z01DRAFT_545456</name>
</gene>
<dbReference type="AlphaFoldDB" id="A0A9P8CQ30"/>
<proteinExistence type="predicted"/>
<feature type="compositionally biased region" description="Polar residues" evidence="1">
    <location>
        <begin position="1"/>
        <end position="13"/>
    </location>
</feature>
<dbReference type="InterPro" id="IPR046347">
    <property type="entry name" value="bZIP_sf"/>
</dbReference>
<feature type="region of interest" description="Disordered" evidence="1">
    <location>
        <begin position="1"/>
        <end position="68"/>
    </location>
</feature>
<dbReference type="SUPFAM" id="SSF57959">
    <property type="entry name" value="Leucine zipper domain"/>
    <property type="match status" value="1"/>
</dbReference>
<dbReference type="EMBL" id="MU251250">
    <property type="protein sequence ID" value="KAG9255509.1"/>
    <property type="molecule type" value="Genomic_DNA"/>
</dbReference>
<evidence type="ECO:0000313" key="2">
    <source>
        <dbReference type="EMBL" id="KAG9255509.1"/>
    </source>
</evidence>
<reference evidence="2" key="1">
    <citation type="journal article" date="2021" name="IMA Fungus">
        <title>Genomic characterization of three marine fungi, including Emericellopsis atlantica sp. nov. with signatures of a generalist lifestyle and marine biomass degradation.</title>
        <authorList>
            <person name="Hagestad O.C."/>
            <person name="Hou L."/>
            <person name="Andersen J.H."/>
            <person name="Hansen E.H."/>
            <person name="Altermark B."/>
            <person name="Li C."/>
            <person name="Kuhnert E."/>
            <person name="Cox R.J."/>
            <person name="Crous P.W."/>
            <person name="Spatafora J.W."/>
            <person name="Lail K."/>
            <person name="Amirebrahimi M."/>
            <person name="Lipzen A."/>
            <person name="Pangilinan J."/>
            <person name="Andreopoulos W."/>
            <person name="Hayes R.D."/>
            <person name="Ng V."/>
            <person name="Grigoriev I.V."/>
            <person name="Jackson S.A."/>
            <person name="Sutton T.D.S."/>
            <person name="Dobson A.D.W."/>
            <person name="Rama T."/>
        </authorList>
    </citation>
    <scope>NUCLEOTIDE SEQUENCE</scope>
    <source>
        <strain evidence="2">TS7</strain>
    </source>
</reference>
<feature type="compositionally biased region" description="Polar residues" evidence="1">
    <location>
        <begin position="198"/>
        <end position="213"/>
    </location>
</feature>
<comment type="caution">
    <text evidence="2">The sequence shown here is derived from an EMBL/GenBank/DDBJ whole genome shotgun (WGS) entry which is preliminary data.</text>
</comment>
<dbReference type="PANTHER" id="PTHR37012">
    <property type="entry name" value="B-ZIP TRANSCRIPTION FACTOR (EUROFUNG)-RELATED"/>
    <property type="match status" value="1"/>
</dbReference>
<keyword evidence="3" id="KW-1185">Reference proteome</keyword>
<dbReference type="GO" id="GO:0003700">
    <property type="term" value="F:DNA-binding transcription factor activity"/>
    <property type="evidence" value="ECO:0007669"/>
    <property type="project" value="InterPro"/>
</dbReference>
<dbReference type="GeneID" id="70291456"/>
<name>A0A9P8CQ30_9HYPO</name>
<feature type="compositionally biased region" description="Pro residues" evidence="1">
    <location>
        <begin position="158"/>
        <end position="167"/>
    </location>
</feature>
<dbReference type="PANTHER" id="PTHR37012:SF2">
    <property type="entry name" value="BZIP DOMAIN-CONTAINING PROTEIN-RELATED"/>
    <property type="match status" value="1"/>
</dbReference>
<protein>
    <recommendedName>
        <fullName evidence="4">BZIP transcription factor</fullName>
    </recommendedName>
</protein>